<dbReference type="Pfam" id="PF02838">
    <property type="entry name" value="Glyco_hydro_20b"/>
    <property type="match status" value="1"/>
</dbReference>
<accession>A0ABZ0TTX3</accession>
<dbReference type="EC" id="3.2.1.52" evidence="3"/>
<dbReference type="Pfam" id="PF00728">
    <property type="entry name" value="Glyco_hydro_20"/>
    <property type="match status" value="1"/>
</dbReference>
<dbReference type="InterPro" id="IPR025705">
    <property type="entry name" value="Beta_hexosaminidase_sua/sub"/>
</dbReference>
<evidence type="ECO:0000259" key="8">
    <source>
        <dbReference type="Pfam" id="PF02838"/>
    </source>
</evidence>
<evidence type="ECO:0000259" key="7">
    <source>
        <dbReference type="Pfam" id="PF00728"/>
    </source>
</evidence>
<dbReference type="InterPro" id="IPR017853">
    <property type="entry name" value="GH"/>
</dbReference>
<protein>
    <recommendedName>
        <fullName evidence="3">beta-N-acetylhexosaminidase</fullName>
        <ecNumber evidence="3">3.2.1.52</ecNumber>
    </recommendedName>
</protein>
<keyword evidence="5" id="KW-0326">Glycosidase</keyword>
<comment type="similarity">
    <text evidence="2">Belongs to the glycosyl hydrolase 20 family.</text>
</comment>
<reference evidence="9 10" key="1">
    <citation type="submission" date="2023-11" db="EMBL/GenBank/DDBJ databases">
        <title>Analysis of the Genomes of Mucilaginibacter gossypii cycad 4 and M. sabulilitoris SNA2: microbes with the potential for plant growth promotion.</title>
        <authorList>
            <person name="Hirsch A.M."/>
            <person name="Humm E."/>
            <person name="Rubbi M."/>
            <person name="Del Vecchio G."/>
            <person name="Ha S.M."/>
            <person name="Pellegrini M."/>
            <person name="Gunsalus R.P."/>
        </authorList>
    </citation>
    <scope>NUCLEOTIDE SEQUENCE [LARGE SCALE GENOMIC DNA]</scope>
    <source>
        <strain evidence="9 10">SNA2</strain>
    </source>
</reference>
<feature type="signal peptide" evidence="6">
    <location>
        <begin position="1"/>
        <end position="19"/>
    </location>
</feature>
<evidence type="ECO:0000313" key="10">
    <source>
        <dbReference type="Proteomes" id="UP001324380"/>
    </source>
</evidence>
<feature type="chain" id="PRO_5045623950" description="beta-N-acetylhexosaminidase" evidence="6">
    <location>
        <begin position="20"/>
        <end position="527"/>
    </location>
</feature>
<dbReference type="InterPro" id="IPR015882">
    <property type="entry name" value="HEX_bac_N"/>
</dbReference>
<dbReference type="SUPFAM" id="SSF55545">
    <property type="entry name" value="beta-N-acetylhexosaminidase-like domain"/>
    <property type="match status" value="1"/>
</dbReference>
<dbReference type="PANTHER" id="PTHR22600:SF57">
    <property type="entry name" value="BETA-N-ACETYLHEXOSAMINIDASE"/>
    <property type="match status" value="1"/>
</dbReference>
<keyword evidence="4" id="KW-0378">Hydrolase</keyword>
<evidence type="ECO:0000256" key="6">
    <source>
        <dbReference type="SAM" id="SignalP"/>
    </source>
</evidence>
<dbReference type="Gene3D" id="3.30.379.10">
    <property type="entry name" value="Chitobiase/beta-hexosaminidase domain 2-like"/>
    <property type="match status" value="1"/>
</dbReference>
<name>A0ABZ0TTX3_9SPHI</name>
<dbReference type="RefSeq" id="WP_321565466.1">
    <property type="nucleotide sequence ID" value="NZ_CP139558.1"/>
</dbReference>
<organism evidence="9 10">
    <name type="scientific">Mucilaginibacter sabulilitoris</name>
    <dbReference type="NCBI Taxonomy" id="1173583"/>
    <lineage>
        <taxon>Bacteria</taxon>
        <taxon>Pseudomonadati</taxon>
        <taxon>Bacteroidota</taxon>
        <taxon>Sphingobacteriia</taxon>
        <taxon>Sphingobacteriales</taxon>
        <taxon>Sphingobacteriaceae</taxon>
        <taxon>Mucilaginibacter</taxon>
    </lineage>
</organism>
<dbReference type="PANTHER" id="PTHR22600">
    <property type="entry name" value="BETA-HEXOSAMINIDASE"/>
    <property type="match status" value="1"/>
</dbReference>
<proteinExistence type="inferred from homology"/>
<dbReference type="EMBL" id="CP139558">
    <property type="protein sequence ID" value="WPU96369.1"/>
    <property type="molecule type" value="Genomic_DNA"/>
</dbReference>
<evidence type="ECO:0000256" key="3">
    <source>
        <dbReference type="ARBA" id="ARBA00012663"/>
    </source>
</evidence>
<evidence type="ECO:0000256" key="2">
    <source>
        <dbReference type="ARBA" id="ARBA00006285"/>
    </source>
</evidence>
<dbReference type="CDD" id="cd06563">
    <property type="entry name" value="GH20_chitobiase-like"/>
    <property type="match status" value="1"/>
</dbReference>
<evidence type="ECO:0000256" key="1">
    <source>
        <dbReference type="ARBA" id="ARBA00001231"/>
    </source>
</evidence>
<feature type="domain" description="Glycoside hydrolase family 20 catalytic" evidence="7">
    <location>
        <begin position="144"/>
        <end position="476"/>
    </location>
</feature>
<evidence type="ECO:0000256" key="5">
    <source>
        <dbReference type="ARBA" id="ARBA00023295"/>
    </source>
</evidence>
<evidence type="ECO:0000256" key="4">
    <source>
        <dbReference type="ARBA" id="ARBA00022801"/>
    </source>
</evidence>
<gene>
    <name evidence="9" type="ORF">SNE25_12650</name>
</gene>
<evidence type="ECO:0000313" key="9">
    <source>
        <dbReference type="EMBL" id="WPU96369.1"/>
    </source>
</evidence>
<dbReference type="SUPFAM" id="SSF51445">
    <property type="entry name" value="(Trans)glycosidases"/>
    <property type="match status" value="1"/>
</dbReference>
<comment type="catalytic activity">
    <reaction evidence="1">
        <text>Hydrolysis of terminal non-reducing N-acetyl-D-hexosamine residues in N-acetyl-beta-D-hexosaminides.</text>
        <dbReference type="EC" id="3.2.1.52"/>
    </reaction>
</comment>
<dbReference type="InterPro" id="IPR029018">
    <property type="entry name" value="Hex-like_dom2"/>
</dbReference>
<feature type="domain" description="Beta-hexosaminidase bacterial type N-terminal" evidence="8">
    <location>
        <begin position="23"/>
        <end position="140"/>
    </location>
</feature>
<dbReference type="PIRSF" id="PIRSF001093">
    <property type="entry name" value="B-hxosamndse_ab_euk"/>
    <property type="match status" value="1"/>
</dbReference>
<dbReference type="Gene3D" id="3.20.20.80">
    <property type="entry name" value="Glycosidases"/>
    <property type="match status" value="1"/>
</dbReference>
<dbReference type="Proteomes" id="UP001324380">
    <property type="component" value="Chromosome"/>
</dbReference>
<keyword evidence="6" id="KW-0732">Signal</keyword>
<dbReference type="PRINTS" id="PR00738">
    <property type="entry name" value="GLHYDRLASE20"/>
</dbReference>
<sequence>MKKYFFILLLLLCSSVLNAQNLKLIPYPSNVKMAGSRLAMARGSGFYTDNPRFKYAVNYLNEEIGSPHKTAARKQKITIAITPGLSKPGAYRLSTVGKVISIKSSDSAGVFNGVITLLQLYQSAKKEGANTMLPGLIINDEPRYQWRGFMLDESRHFFGKEVVKQLLNWMAFYKLNRFHWHLTDAQGWRLAIEKYPLLATVGGIGNFTDSTAQARYYTQNDIREIVKYAKRRNIEIVPEIDMPGHATGATHAYPELSGGTTPRYENFTFNPAKEGTYQFMGNVLKEVKALFPDGRIHIGGDEVALGIKAWESNPDVQKLMTDKGFTDYQQAEFYFLKRIADTVQKLNYKVMCWDETVAAGLPTSNVIIDWWRQNKPEVLTEAINKGYNIILCPRLPLYLDFVQDSTHRSGRKWGGLFNTYLDIYHFPENSLADSICKKTNIIGIQANLWTETVSSKKRLDYLLFPRLAAAAEAGWCASSAKNDDMFNQRLKAHLLYYKKAGIYYYDPFNPKEHEEAIDQQPKQEVKD</sequence>
<dbReference type="InterPro" id="IPR015883">
    <property type="entry name" value="Glyco_hydro_20_cat"/>
</dbReference>
<keyword evidence="10" id="KW-1185">Reference proteome</keyword>